<organism evidence="1">
    <name type="scientific">marine sediment metagenome</name>
    <dbReference type="NCBI Taxonomy" id="412755"/>
    <lineage>
        <taxon>unclassified sequences</taxon>
        <taxon>metagenomes</taxon>
        <taxon>ecological metagenomes</taxon>
    </lineage>
</organism>
<dbReference type="EMBL" id="LAZR01001869">
    <property type="protein sequence ID" value="KKN37808.1"/>
    <property type="molecule type" value="Genomic_DNA"/>
</dbReference>
<dbReference type="AlphaFoldDB" id="A0A0F9T8M5"/>
<accession>A0A0F9T8M5</accession>
<reference evidence="1" key="1">
    <citation type="journal article" date="2015" name="Nature">
        <title>Complex archaea that bridge the gap between prokaryotes and eukaryotes.</title>
        <authorList>
            <person name="Spang A."/>
            <person name="Saw J.H."/>
            <person name="Jorgensen S.L."/>
            <person name="Zaremba-Niedzwiedzka K."/>
            <person name="Martijn J."/>
            <person name="Lind A.E."/>
            <person name="van Eijk R."/>
            <person name="Schleper C."/>
            <person name="Guy L."/>
            <person name="Ettema T.J."/>
        </authorList>
    </citation>
    <scope>NUCLEOTIDE SEQUENCE</scope>
</reference>
<comment type="caution">
    <text evidence="1">The sequence shown here is derived from an EMBL/GenBank/DDBJ whole genome shotgun (WGS) entry which is preliminary data.</text>
</comment>
<evidence type="ECO:0000313" key="1">
    <source>
        <dbReference type="EMBL" id="KKN37808.1"/>
    </source>
</evidence>
<sequence length="105" mass="11457">MPPTEHLDQLTPNGEMTAVDFHIATTLPPGTIRTDRKSKLTLLVQSRKFWTAVAAAAVTAFLYYRGELYGAELADAITLIAAIYIGSVALEDGLHNLINIWSNAE</sequence>
<name>A0A0F9T8M5_9ZZZZ</name>
<proteinExistence type="predicted"/>
<protein>
    <submittedName>
        <fullName evidence="1">Uncharacterized protein</fullName>
    </submittedName>
</protein>
<gene>
    <name evidence="1" type="ORF">LCGC14_0759830</name>
</gene>